<name>A0A9P5SKV5_9FUNG</name>
<organism evidence="2 3">
    <name type="scientific">Podila minutissima</name>
    <dbReference type="NCBI Taxonomy" id="64525"/>
    <lineage>
        <taxon>Eukaryota</taxon>
        <taxon>Fungi</taxon>
        <taxon>Fungi incertae sedis</taxon>
        <taxon>Mucoromycota</taxon>
        <taxon>Mortierellomycotina</taxon>
        <taxon>Mortierellomycetes</taxon>
        <taxon>Mortierellales</taxon>
        <taxon>Mortierellaceae</taxon>
        <taxon>Podila</taxon>
    </lineage>
</organism>
<feature type="region of interest" description="Disordered" evidence="1">
    <location>
        <begin position="1"/>
        <end position="23"/>
    </location>
</feature>
<accession>A0A9P5SKV5</accession>
<evidence type="ECO:0000313" key="3">
    <source>
        <dbReference type="Proteomes" id="UP000696485"/>
    </source>
</evidence>
<dbReference type="Proteomes" id="UP000696485">
    <property type="component" value="Unassembled WGS sequence"/>
</dbReference>
<keyword evidence="3" id="KW-1185">Reference proteome</keyword>
<evidence type="ECO:0000256" key="1">
    <source>
        <dbReference type="SAM" id="MobiDB-lite"/>
    </source>
</evidence>
<dbReference type="AlphaFoldDB" id="A0A9P5SKV5"/>
<proteinExistence type="predicted"/>
<evidence type="ECO:0000313" key="2">
    <source>
        <dbReference type="EMBL" id="KAF9329268.1"/>
    </source>
</evidence>
<sequence>MSARDVAPASSSSPKRCGEIAQNNPIRDKNQLKRLLLNDKFECTAPYVHIYDTCYLDMVAESDPRVTIRLVFLARQLSRSLTFSKLVAPLRSTHLVDIFMTPHENKAVDPSSDVVVGFSGTLDRVCRALRDFLQDIASVRRGLYVWGLCVLVPPEILSDLMGGHDPTLTYDLEHEWFDSSVPELHSVLGRHYGSVQKNVQEDDHVFTIQSASLTSIMAAIRYIGEKIIHNEAFGLGSDSFYTGGSPSVIPQALFANADLFRTAAVKFEHGVPLGYLLRPEMSQSWFRMMSRRLHLQVPLTAEQAVYLMSPSNGVDTRMQLLWAHHSIYLEISRNRESPDRVCDIGGNNRRDIAKAVAGLVDMLQQAPQPGTPLRLVRPGWQVRVIVPRRVADALDRDETQVAMVVEGVDVEVQEDVMGKRIPFRVPRERLEQREVEFTAVVKGRANVQGIEDGINTILELMYMYE</sequence>
<comment type="caution">
    <text evidence="2">The sequence shown here is derived from an EMBL/GenBank/DDBJ whole genome shotgun (WGS) entry which is preliminary data.</text>
</comment>
<protein>
    <submittedName>
        <fullName evidence="2">Uncharacterized protein</fullName>
    </submittedName>
</protein>
<gene>
    <name evidence="2" type="ORF">BG006_007636</name>
</gene>
<dbReference type="EMBL" id="JAAAUY010000490">
    <property type="protein sequence ID" value="KAF9329268.1"/>
    <property type="molecule type" value="Genomic_DNA"/>
</dbReference>
<reference evidence="2" key="1">
    <citation type="journal article" date="2020" name="Fungal Divers.">
        <title>Resolving the Mortierellaceae phylogeny through synthesis of multi-gene phylogenetics and phylogenomics.</title>
        <authorList>
            <person name="Vandepol N."/>
            <person name="Liber J."/>
            <person name="Desiro A."/>
            <person name="Na H."/>
            <person name="Kennedy M."/>
            <person name="Barry K."/>
            <person name="Grigoriev I.V."/>
            <person name="Miller A.N."/>
            <person name="O'Donnell K."/>
            <person name="Stajich J.E."/>
            <person name="Bonito G."/>
        </authorList>
    </citation>
    <scope>NUCLEOTIDE SEQUENCE</scope>
    <source>
        <strain evidence="2">NVP1</strain>
    </source>
</reference>